<keyword evidence="3" id="KW-1185">Reference proteome</keyword>
<proteinExistence type="predicted"/>
<sequence length="694" mass="78354">MRVPNDHPLARTYVLLDPDLNTGAAESFRGTVEVAEREGLVELLLNRETSASAASAAIRSLEHDESPLTRNALARALRSPHPSIRILATGEMVRRKMVPGTATDLFQLLTTDPFWQVRRAAVNALAEGAPRELLAPASNDPHWRVRYALGQWLEEWGRDLTARDNVLELLLTPAPHSARLRDYLFYRWTGNAPAERTANDPQSWCPFWDWDPAVLARNLELLGRSGRREALNVLVRLINHPDERVRAWVILALREDGTPEQWEGAIGLLGDPREDTAPVLEALTRGIELDRIEEVAKFILCRPPTLPPLLETLPGYSSITAKSWAAAQAGEAFPVEDVRAELERLKPDLPDSNTIAPSLFAPDHPHARAAALTSDRAKELVENPTRETSWFVLSRAAKMCRVPVWKLAPETPWKLPATPRAPAEPLELPRIALVRPRQIGPDGPIVSPLGVSGHYGLPVEGYVRAAERGVNLFFWEPNYATLTRFVTRLSPSDRREVHMLVGTFEADPAKIRKDVERALRNMKLERLSIFLIFWTQSWQRITPDVREELESLKRDGLVQMFGLSTHNRGIARDAIIEGWNPVMVRHSAAHRKAETEVLPFARERGTSIFTFNNTCYGRLLDPSFRPSDCFRYTLNTPGVSACFTAPSTLEYLEENLDALQNPELPDDVRDRLLKRGEWMYREDTVFRKTVRAEV</sequence>
<dbReference type="InterPro" id="IPR011989">
    <property type="entry name" value="ARM-like"/>
</dbReference>
<dbReference type="EMBL" id="JAGKQQ010000001">
    <property type="protein sequence ID" value="MBP3954196.1"/>
    <property type="molecule type" value="Genomic_DNA"/>
</dbReference>
<dbReference type="RefSeq" id="WP_210652339.1">
    <property type="nucleotide sequence ID" value="NZ_JAGKQQ010000001.1"/>
</dbReference>
<feature type="domain" description="NADP-dependent oxidoreductase" evidence="1">
    <location>
        <begin position="507"/>
        <end position="608"/>
    </location>
</feature>
<dbReference type="Pfam" id="PF13646">
    <property type="entry name" value="HEAT_2"/>
    <property type="match status" value="2"/>
</dbReference>
<dbReference type="InterPro" id="IPR016024">
    <property type="entry name" value="ARM-type_fold"/>
</dbReference>
<dbReference type="InterPro" id="IPR023210">
    <property type="entry name" value="NADP_OxRdtase_dom"/>
</dbReference>
<dbReference type="InterPro" id="IPR053135">
    <property type="entry name" value="AKR2_Oxidoreductase"/>
</dbReference>
<protein>
    <submittedName>
        <fullName evidence="2">HEAT repeat domain-containing protein</fullName>
    </submittedName>
</protein>
<dbReference type="InterPro" id="IPR036812">
    <property type="entry name" value="NAD(P)_OxRdtase_dom_sf"/>
</dbReference>
<gene>
    <name evidence="2" type="ORF">J8F10_02650</name>
</gene>
<evidence type="ECO:0000313" key="2">
    <source>
        <dbReference type="EMBL" id="MBP3954196.1"/>
    </source>
</evidence>
<evidence type="ECO:0000259" key="1">
    <source>
        <dbReference type="Pfam" id="PF00248"/>
    </source>
</evidence>
<dbReference type="Gene3D" id="1.25.10.10">
    <property type="entry name" value="Leucine-rich Repeat Variant"/>
    <property type="match status" value="2"/>
</dbReference>
<dbReference type="Gene3D" id="3.20.20.100">
    <property type="entry name" value="NADP-dependent oxidoreductase domain"/>
    <property type="match status" value="1"/>
</dbReference>
<comment type="caution">
    <text evidence="2">The sequence shown here is derived from an EMBL/GenBank/DDBJ whole genome shotgun (WGS) entry which is preliminary data.</text>
</comment>
<reference evidence="2 3" key="1">
    <citation type="submission" date="2021-04" db="EMBL/GenBank/DDBJ databases">
        <authorList>
            <person name="Ivanova A."/>
        </authorList>
    </citation>
    <scope>NUCLEOTIDE SEQUENCE [LARGE SCALE GENOMIC DNA]</scope>
    <source>
        <strain evidence="2 3">G18</strain>
    </source>
</reference>
<accession>A0ABS5BKG4</accession>
<organism evidence="2 3">
    <name type="scientific">Gemmata palustris</name>
    <dbReference type="NCBI Taxonomy" id="2822762"/>
    <lineage>
        <taxon>Bacteria</taxon>
        <taxon>Pseudomonadati</taxon>
        <taxon>Planctomycetota</taxon>
        <taxon>Planctomycetia</taxon>
        <taxon>Gemmatales</taxon>
        <taxon>Gemmataceae</taxon>
        <taxon>Gemmata</taxon>
    </lineage>
</organism>
<dbReference type="SUPFAM" id="SSF51430">
    <property type="entry name" value="NAD(P)-linked oxidoreductase"/>
    <property type="match status" value="1"/>
</dbReference>
<evidence type="ECO:0000313" key="3">
    <source>
        <dbReference type="Proteomes" id="UP000676565"/>
    </source>
</evidence>
<dbReference type="SUPFAM" id="SSF48371">
    <property type="entry name" value="ARM repeat"/>
    <property type="match status" value="1"/>
</dbReference>
<dbReference type="PANTHER" id="PTHR43312:SF1">
    <property type="entry name" value="NADP-DEPENDENT OXIDOREDUCTASE DOMAIN-CONTAINING PROTEIN"/>
    <property type="match status" value="1"/>
</dbReference>
<dbReference type="PANTHER" id="PTHR43312">
    <property type="entry name" value="D-THREO-ALDOSE 1-DEHYDROGENASE"/>
    <property type="match status" value="1"/>
</dbReference>
<name>A0ABS5BKG4_9BACT</name>
<dbReference type="Pfam" id="PF00248">
    <property type="entry name" value="Aldo_ket_red"/>
    <property type="match status" value="1"/>
</dbReference>
<dbReference type="Proteomes" id="UP000676565">
    <property type="component" value="Unassembled WGS sequence"/>
</dbReference>